<protein>
    <submittedName>
        <fullName evidence="1">Uncharacterized protein</fullName>
    </submittedName>
</protein>
<comment type="caution">
    <text evidence="1">The sequence shown here is derived from an EMBL/GenBank/DDBJ whole genome shotgun (WGS) entry which is preliminary data.</text>
</comment>
<evidence type="ECO:0000313" key="1">
    <source>
        <dbReference type="EMBL" id="EMO57047.1"/>
    </source>
</evidence>
<dbReference type="Proteomes" id="UP000012149">
    <property type="component" value="Unassembled WGS sequence"/>
</dbReference>
<sequence>MNEYQDKFDRLISEETKQASARFIEKIKSRELRKRVMPNSVTEFSEEKALKNFNLIVQDKTFEDAIFETYGKFE</sequence>
<gene>
    <name evidence="1" type="ORF">LEP1GSC161_0269</name>
</gene>
<reference evidence="1 2" key="1">
    <citation type="submission" date="2013-01" db="EMBL/GenBank/DDBJ databases">
        <authorList>
            <person name="Harkins D.M."/>
            <person name="Durkin A.S."/>
            <person name="Brinkac L.M."/>
            <person name="Haft D.H."/>
            <person name="Selengut J.D."/>
            <person name="Sanka R."/>
            <person name="DePew J."/>
            <person name="Purushe J."/>
            <person name="Matthias M.A."/>
            <person name="Vinetz J.M."/>
            <person name="Sutton G.G."/>
            <person name="Nierman W.C."/>
            <person name="Fouts D.E."/>
        </authorList>
    </citation>
    <scope>NUCLEOTIDE SEQUENCE [LARGE SCALE GENOMIC DNA]</scope>
    <source>
        <strain evidence="1 2">CBC1416</strain>
    </source>
</reference>
<organism evidence="1 2">
    <name type="scientific">Leptospira santarosai str. CBC1416</name>
    <dbReference type="NCBI Taxonomy" id="1193059"/>
    <lineage>
        <taxon>Bacteria</taxon>
        <taxon>Pseudomonadati</taxon>
        <taxon>Spirochaetota</taxon>
        <taxon>Spirochaetia</taxon>
        <taxon>Leptospirales</taxon>
        <taxon>Leptospiraceae</taxon>
        <taxon>Leptospira</taxon>
    </lineage>
</organism>
<accession>M6VHU6</accession>
<dbReference type="AlphaFoldDB" id="M6VHU6"/>
<evidence type="ECO:0000313" key="2">
    <source>
        <dbReference type="Proteomes" id="UP000012149"/>
    </source>
</evidence>
<dbReference type="EMBL" id="AKWE02000134">
    <property type="protein sequence ID" value="EMO57047.1"/>
    <property type="molecule type" value="Genomic_DNA"/>
</dbReference>
<proteinExistence type="predicted"/>
<name>M6VHU6_9LEPT</name>